<dbReference type="PANTHER" id="PTHR12270">
    <property type="entry name" value="GLYCOSYLTRANSFERASE-RELATED"/>
    <property type="match status" value="1"/>
</dbReference>
<evidence type="ECO:0000256" key="5">
    <source>
        <dbReference type="ARBA" id="ARBA00023136"/>
    </source>
</evidence>
<evidence type="ECO:0000256" key="4">
    <source>
        <dbReference type="ARBA" id="ARBA00022989"/>
    </source>
</evidence>
<evidence type="ECO:0000256" key="8">
    <source>
        <dbReference type="SAM" id="MobiDB-lite"/>
    </source>
</evidence>
<dbReference type="GO" id="GO:0042285">
    <property type="term" value="F:xylosyltransferase activity"/>
    <property type="evidence" value="ECO:0007669"/>
    <property type="project" value="TreeGrafter"/>
</dbReference>
<accession>A0A835XXI7</accession>
<keyword evidence="5" id="KW-0472">Membrane</keyword>
<evidence type="ECO:0000256" key="1">
    <source>
        <dbReference type="ARBA" id="ARBA00004606"/>
    </source>
</evidence>
<feature type="coiled-coil region" evidence="7">
    <location>
        <begin position="240"/>
        <end position="277"/>
    </location>
</feature>
<reference evidence="9" key="1">
    <citation type="journal article" date="2020" name="bioRxiv">
        <title>Comparative genomics of Chlamydomonas.</title>
        <authorList>
            <person name="Craig R.J."/>
            <person name="Hasan A.R."/>
            <person name="Ness R.W."/>
            <person name="Keightley P.D."/>
        </authorList>
    </citation>
    <scope>NUCLEOTIDE SEQUENCE</scope>
    <source>
        <strain evidence="9">CCAP 11/70</strain>
    </source>
</reference>
<evidence type="ECO:0000313" key="10">
    <source>
        <dbReference type="Proteomes" id="UP000612055"/>
    </source>
</evidence>
<feature type="region of interest" description="Disordered" evidence="8">
    <location>
        <begin position="1"/>
        <end position="23"/>
    </location>
</feature>
<dbReference type="PANTHER" id="PTHR12270:SF52">
    <property type="entry name" value="GLYCOSYLTRANSFERASE-LIKE PROTEIN GNT13-RELATED"/>
    <property type="match status" value="1"/>
</dbReference>
<evidence type="ECO:0000313" key="9">
    <source>
        <dbReference type="EMBL" id="KAG2492048.1"/>
    </source>
</evidence>
<protein>
    <submittedName>
        <fullName evidence="9">Uncharacterized protein</fullName>
    </submittedName>
</protein>
<feature type="region of interest" description="Disordered" evidence="8">
    <location>
        <begin position="304"/>
        <end position="413"/>
    </location>
</feature>
<evidence type="ECO:0000256" key="7">
    <source>
        <dbReference type="SAM" id="Coils"/>
    </source>
</evidence>
<dbReference type="InterPro" id="IPR051292">
    <property type="entry name" value="Xyl/GlcA_transferase"/>
</dbReference>
<dbReference type="GO" id="GO:0016020">
    <property type="term" value="C:membrane"/>
    <property type="evidence" value="ECO:0007669"/>
    <property type="project" value="UniProtKB-SubCell"/>
</dbReference>
<keyword evidence="4" id="KW-1133">Transmembrane helix</keyword>
<sequence>MTCVNEHQPSLQGRSQPAATTWETTGRFQQSPLRIAGVWISRRQQPPRDTFPVTVVTQLSVGRLAQLEALCRSWAGPLAAAVWLPLVLKGKNGSSGKSSNVTYSLGTIDDGGLKLSDNHRNVISREAAVINALHQRAEQAGPCQLDLMLVYELYESDKMASLLYPVNVMRNLARLMARTPMMGAFDADMMVGGELADELATNATAAVDLVRRVMGNTTRGREAAERAERGAVAGAALYAVTAAERAKARAAEAAAEAQAAEARAAAAQARVKELQSRTASGAGAGAATAARRLLRGLPSLLKLSRWHQRSTQGSDGEDDGEEEGDGDDGEDGGEEGEGQQEDEDEDDGDAMSAEVSAAEAALEAALAAATGSDPTPSSSSTSPSASTSTPASATSGAASTGAKPSSAQGHPTDGRVAVVLPAFTTDWKMTSDQTWPTELAETLALRSTNKTLLSKWYKIKSLRRFNPKGSTHHNTDTSRWLKTHEWYNVSYRFMYEPWVLVDRLTSPWHDIRFRG</sequence>
<feature type="compositionally biased region" description="Acidic residues" evidence="8">
    <location>
        <begin position="315"/>
        <end position="349"/>
    </location>
</feature>
<dbReference type="Pfam" id="PF13896">
    <property type="entry name" value="Glyco_transf_49"/>
    <property type="match status" value="1"/>
</dbReference>
<keyword evidence="3" id="KW-0735">Signal-anchor</keyword>
<dbReference type="EMBL" id="JAEHOE010000047">
    <property type="protein sequence ID" value="KAG2492048.1"/>
    <property type="molecule type" value="Genomic_DNA"/>
</dbReference>
<comment type="subcellular location">
    <subcellularLocation>
        <location evidence="1">Membrane</location>
        <topology evidence="1">Single-pass type II membrane protein</topology>
    </subcellularLocation>
</comment>
<evidence type="ECO:0000256" key="6">
    <source>
        <dbReference type="ARBA" id="ARBA00023180"/>
    </source>
</evidence>
<dbReference type="OrthoDB" id="550357at2759"/>
<organism evidence="9 10">
    <name type="scientific">Edaphochlamys debaryana</name>
    <dbReference type="NCBI Taxonomy" id="47281"/>
    <lineage>
        <taxon>Eukaryota</taxon>
        <taxon>Viridiplantae</taxon>
        <taxon>Chlorophyta</taxon>
        <taxon>core chlorophytes</taxon>
        <taxon>Chlorophyceae</taxon>
        <taxon>CS clade</taxon>
        <taxon>Chlamydomonadales</taxon>
        <taxon>Chlamydomonadales incertae sedis</taxon>
        <taxon>Edaphochlamys</taxon>
    </lineage>
</organism>
<comment type="caution">
    <text evidence="9">The sequence shown here is derived from an EMBL/GenBank/DDBJ whole genome shotgun (WGS) entry which is preliminary data.</text>
</comment>
<dbReference type="AlphaFoldDB" id="A0A835XXI7"/>
<keyword evidence="10" id="KW-1185">Reference proteome</keyword>
<evidence type="ECO:0000256" key="2">
    <source>
        <dbReference type="ARBA" id="ARBA00022692"/>
    </source>
</evidence>
<dbReference type="GO" id="GO:0015020">
    <property type="term" value="F:glucuronosyltransferase activity"/>
    <property type="evidence" value="ECO:0007669"/>
    <property type="project" value="TreeGrafter"/>
</dbReference>
<proteinExistence type="predicted"/>
<keyword evidence="7" id="KW-0175">Coiled coil</keyword>
<evidence type="ECO:0000256" key="3">
    <source>
        <dbReference type="ARBA" id="ARBA00022968"/>
    </source>
</evidence>
<name>A0A835XXI7_9CHLO</name>
<keyword evidence="2" id="KW-0812">Transmembrane</keyword>
<feature type="compositionally biased region" description="Low complexity" evidence="8">
    <location>
        <begin position="350"/>
        <end position="407"/>
    </location>
</feature>
<keyword evidence="6" id="KW-0325">Glycoprotein</keyword>
<gene>
    <name evidence="9" type="ORF">HYH03_009546</name>
</gene>
<dbReference type="Proteomes" id="UP000612055">
    <property type="component" value="Unassembled WGS sequence"/>
</dbReference>
<dbReference type="GO" id="GO:0035269">
    <property type="term" value="P:protein O-linked glycosylation via mannose"/>
    <property type="evidence" value="ECO:0007669"/>
    <property type="project" value="TreeGrafter"/>
</dbReference>